<keyword evidence="3" id="KW-1185">Reference proteome</keyword>
<protein>
    <recommendedName>
        <fullName evidence="4">Small secreted protein</fullName>
    </recommendedName>
</protein>
<accession>A0A8K0NG46</accession>
<evidence type="ECO:0008006" key="4">
    <source>
        <dbReference type="Google" id="ProtNLM"/>
    </source>
</evidence>
<evidence type="ECO:0000313" key="3">
    <source>
        <dbReference type="Proteomes" id="UP000811619"/>
    </source>
</evidence>
<comment type="caution">
    <text evidence="2">The sequence shown here is derived from an EMBL/GenBank/DDBJ whole genome shotgun (WGS) entry which is preliminary data.</text>
</comment>
<evidence type="ECO:0000256" key="1">
    <source>
        <dbReference type="SAM" id="SignalP"/>
    </source>
</evidence>
<sequence length="150" mass="15763">MHFTQTILAALVAATSALGAPAGAEKSMMAAEMPNWTFEGVVRNCDAADNQCTVTFQINPKTSGRTPVSFVTNRNGATGASQNNGAAQTFGDYTITSGWSGQFGPGNGFTTFAVADNKNRLITYPSYTDNQLANGKVVTPDQSYTPQALP</sequence>
<keyword evidence="1" id="KW-0732">Signal</keyword>
<feature type="chain" id="PRO_5035431335" description="Small secreted protein" evidence="1">
    <location>
        <begin position="20"/>
        <end position="150"/>
    </location>
</feature>
<dbReference type="EMBL" id="SRPY01000558">
    <property type="protein sequence ID" value="KAG5921542.1"/>
    <property type="molecule type" value="Genomic_DNA"/>
</dbReference>
<evidence type="ECO:0000313" key="2">
    <source>
        <dbReference type="EMBL" id="KAG5921542.1"/>
    </source>
</evidence>
<feature type="signal peptide" evidence="1">
    <location>
        <begin position="1"/>
        <end position="19"/>
    </location>
</feature>
<gene>
    <name evidence="2" type="ORF">E4U42_005799</name>
</gene>
<organism evidence="2 3">
    <name type="scientific">Claviceps africana</name>
    <dbReference type="NCBI Taxonomy" id="83212"/>
    <lineage>
        <taxon>Eukaryota</taxon>
        <taxon>Fungi</taxon>
        <taxon>Dikarya</taxon>
        <taxon>Ascomycota</taxon>
        <taxon>Pezizomycotina</taxon>
        <taxon>Sordariomycetes</taxon>
        <taxon>Hypocreomycetidae</taxon>
        <taxon>Hypocreales</taxon>
        <taxon>Clavicipitaceae</taxon>
        <taxon>Claviceps</taxon>
    </lineage>
</organism>
<proteinExistence type="predicted"/>
<dbReference type="Proteomes" id="UP000811619">
    <property type="component" value="Unassembled WGS sequence"/>
</dbReference>
<name>A0A8K0NG46_9HYPO</name>
<dbReference type="OrthoDB" id="5352317at2759"/>
<dbReference type="AlphaFoldDB" id="A0A8K0NG46"/>
<reference evidence="2" key="1">
    <citation type="journal article" date="2020" name="bioRxiv">
        <title>Whole genome comparisons of ergot fungi reveals the divergence and evolution of species within the genus Claviceps are the result of varying mechanisms driving genome evolution and host range expansion.</title>
        <authorList>
            <person name="Wyka S.A."/>
            <person name="Mondo S.J."/>
            <person name="Liu M."/>
            <person name="Dettman J."/>
            <person name="Nalam V."/>
            <person name="Broders K.D."/>
        </authorList>
    </citation>
    <scope>NUCLEOTIDE SEQUENCE</scope>
    <source>
        <strain evidence="2">CCC 489</strain>
    </source>
</reference>